<dbReference type="EMBL" id="JAAVXB010000002">
    <property type="protein sequence ID" value="NKF21552.1"/>
    <property type="molecule type" value="Genomic_DNA"/>
</dbReference>
<reference evidence="1" key="1">
    <citation type="submission" date="2020-03" db="EMBL/GenBank/DDBJ databases">
        <title>Solimonas marina sp. nov., isolated from deep seawater of the Pacific Ocean.</title>
        <authorList>
            <person name="Liu X."/>
            <person name="Lai Q."/>
            <person name="Sun F."/>
            <person name="Gai Y."/>
            <person name="Li G."/>
            <person name="Shao Z."/>
        </authorList>
    </citation>
    <scope>NUCLEOTIDE SEQUENCE</scope>
    <source>
        <strain evidence="1">C16B3</strain>
    </source>
</reference>
<evidence type="ECO:0000313" key="1">
    <source>
        <dbReference type="EMBL" id="NKF21552.1"/>
    </source>
</evidence>
<proteinExistence type="predicted"/>
<protein>
    <recommendedName>
        <fullName evidence="3">Ribbon-helix-helix protein, copG family</fullName>
    </recommendedName>
</protein>
<dbReference type="Proteomes" id="UP000653472">
    <property type="component" value="Unassembled WGS sequence"/>
</dbReference>
<name>A0A969W6Z8_9GAMM</name>
<comment type="caution">
    <text evidence="1">The sequence shown here is derived from an EMBL/GenBank/DDBJ whole genome shotgun (WGS) entry which is preliminary data.</text>
</comment>
<accession>A0A969W6Z8</accession>
<evidence type="ECO:0000313" key="2">
    <source>
        <dbReference type="Proteomes" id="UP000653472"/>
    </source>
</evidence>
<sequence>METVEFALAEPSPLGKCSFETKVSLPEAIDDDLQMLASAAGMTKSAYIREIMVEHCVGRAGVLRLNQQRRFGSAR</sequence>
<evidence type="ECO:0008006" key="3">
    <source>
        <dbReference type="Google" id="ProtNLM"/>
    </source>
</evidence>
<gene>
    <name evidence="1" type="ORF">G7Y82_04425</name>
</gene>
<organism evidence="1 2">
    <name type="scientific">Solimonas marina</name>
    <dbReference type="NCBI Taxonomy" id="2714601"/>
    <lineage>
        <taxon>Bacteria</taxon>
        <taxon>Pseudomonadati</taxon>
        <taxon>Pseudomonadota</taxon>
        <taxon>Gammaproteobacteria</taxon>
        <taxon>Nevskiales</taxon>
        <taxon>Nevskiaceae</taxon>
        <taxon>Solimonas</taxon>
    </lineage>
</organism>
<keyword evidence="2" id="KW-1185">Reference proteome</keyword>
<dbReference type="AlphaFoldDB" id="A0A969W6Z8"/>
<dbReference type="RefSeq" id="WP_168146809.1">
    <property type="nucleotide sequence ID" value="NZ_JAAVXB010000002.1"/>
</dbReference>